<evidence type="ECO:0000313" key="1">
    <source>
        <dbReference type="EMBL" id="CAJ41900.1"/>
    </source>
</evidence>
<reference evidence="1" key="1">
    <citation type="journal article" date="2006" name="Fungal Genet. Biol.">
        <title>Mating factor linkage and genome evolution in basidiomycetous pathogens of cereals.</title>
        <authorList>
            <person name="Bakkeren G."/>
            <person name="Jiang G."/>
            <person name="Warren R.L."/>
            <person name="Butterfield Y."/>
            <person name="Shin H."/>
            <person name="Chiu R."/>
            <person name="Linning R."/>
            <person name="Schein J."/>
            <person name="Lee N."/>
            <person name="Hu G."/>
            <person name="Kupfer D.M."/>
            <person name="Tang Y."/>
            <person name="Roe B.A."/>
            <person name="Jones S."/>
            <person name="Marra M."/>
            <person name="Kronstad J.W."/>
        </authorList>
    </citation>
    <scope>NUCLEOTIDE SEQUENCE</scope>
    <source>
        <strain evidence="1">4857-4</strain>
    </source>
</reference>
<reference evidence="2 3" key="3">
    <citation type="journal article" date="2012" name="Plant Cell">
        <title>Genome comparison of barley and maize smut fungi reveals targeted loss of RNA silencing components and species-specific presence of transposable elements.</title>
        <authorList>
            <person name="Laurie J.D."/>
            <person name="Ali S."/>
            <person name="Linning R."/>
            <person name="Mannhaupt G."/>
            <person name="Wong P."/>
            <person name="Gueldener U."/>
            <person name="Muensterkoetter M."/>
            <person name="Moore R."/>
            <person name="Kahmann R."/>
            <person name="Bakkeren G."/>
            <person name="Schirawski J."/>
        </authorList>
    </citation>
    <scope>NUCLEOTIDE SEQUENCE [LARGE SCALE GENOMIC DNA]</scope>
    <source>
        <strain evidence="2">Uh4857-4</strain>
        <strain evidence="3">Uh4875-4</strain>
    </source>
</reference>
<accession>Q2A770</accession>
<accession>L7N6E3</accession>
<dbReference type="OrthoDB" id="1110994at2759"/>
<keyword evidence="3" id="KW-1185">Reference proteome</keyword>
<evidence type="ECO:0000313" key="2">
    <source>
        <dbReference type="EMBL" id="CCF49929.1"/>
    </source>
</evidence>
<dbReference type="HOGENOM" id="CLU_072150_0_0_1"/>
<proteinExistence type="predicted"/>
<organism evidence="1">
    <name type="scientific">Ustilago hordei</name>
    <name type="common">Barley covered smut fungus</name>
    <dbReference type="NCBI Taxonomy" id="120017"/>
    <lineage>
        <taxon>Eukaryota</taxon>
        <taxon>Fungi</taxon>
        <taxon>Dikarya</taxon>
        <taxon>Basidiomycota</taxon>
        <taxon>Ustilaginomycotina</taxon>
        <taxon>Ustilaginomycetes</taxon>
        <taxon>Ustilaginales</taxon>
        <taxon>Ustilaginaceae</taxon>
        <taxon>Ustilago</taxon>
    </lineage>
</organism>
<dbReference type="Proteomes" id="UP000006174">
    <property type="component" value="Unassembled WGS sequence"/>
</dbReference>
<dbReference type="STRING" id="1128400.L7N6E3"/>
<evidence type="ECO:0000313" key="3">
    <source>
        <dbReference type="Proteomes" id="UP000006174"/>
    </source>
</evidence>
<dbReference type="EMBL" id="CAGI01000150">
    <property type="protein sequence ID" value="CCF49929.1"/>
    <property type="molecule type" value="Genomic_DNA"/>
</dbReference>
<dbReference type="EMBL" id="AM118080">
    <property type="protein sequence ID" value="CAJ41900.1"/>
    <property type="molecule type" value="Genomic_DNA"/>
</dbReference>
<protein>
    <submittedName>
        <fullName evidence="2">Conserved uncharacterized protein</fullName>
    </submittedName>
</protein>
<dbReference type="eggNOG" id="KOG0017">
    <property type="taxonomic scope" value="Eukaryota"/>
</dbReference>
<sequence length="280" mass="30643">MDCMISVPSPVLAFFTEVKPAPIDLPPRFVPFIFDSRASCVMVNCPQYGKGWREANNTMNITTADGGELSTTKMGRMVSLLSFSPKLCQWEQMTYQNCLLIPDLVTNLIGTKTVICTQGQVTFEDELVTVQDKHGHVIQVPTSGDGYPTAAMIIWDNSMPEPAVSLAFATTTASMRCSPEPCSKASLWHCRLGHARHDAILCTRAVTLSHDIPLAPATHPGALCDVCIQSKAIMMDTAHPHHVEKPLELISMDVLGPLHGVTKFTYVLIVHDAYSGMTWA</sequence>
<name>Q2A770_USTHO</name>
<accession>I2FSN6</accession>
<reference evidence="2" key="2">
    <citation type="submission" date="2011-12" db="EMBL/GenBank/DDBJ databases">
        <authorList>
            <person name="Gueldener U."/>
        </authorList>
    </citation>
    <scope>NUCLEOTIDE SEQUENCE</scope>
    <source>
        <strain evidence="2">Uh4857-4</strain>
    </source>
</reference>
<gene>
    <name evidence="1" type="ORF">UHO_0056</name>
    <name evidence="2" type="ORF">UHOR_00843</name>
</gene>
<dbReference type="AlphaFoldDB" id="Q2A770"/>